<keyword evidence="19" id="KW-1185">Reference proteome</keyword>
<keyword evidence="8" id="KW-0805">Transcription regulation</keyword>
<dbReference type="GO" id="GO:0005634">
    <property type="term" value="C:nucleus"/>
    <property type="evidence" value="ECO:0007669"/>
    <property type="project" value="UniProtKB-SubCell"/>
</dbReference>
<keyword evidence="5 18" id="KW-0489">Methyltransferase</keyword>
<dbReference type="InterPro" id="IPR003616">
    <property type="entry name" value="Post-SET_dom"/>
</dbReference>
<comment type="catalytic activity">
    <reaction evidence="12">
        <text>L-lysyl(36)-[histone H3] + 3 S-adenosyl-L-methionine = N(6),N(6),N(6)-trimethyl-L-lysyl(36)-[histone H3] + 3 S-adenosyl-L-homocysteine + 3 H(+)</text>
        <dbReference type="Rhea" id="RHEA:60324"/>
        <dbReference type="Rhea" id="RHEA-COMP:9785"/>
        <dbReference type="Rhea" id="RHEA-COMP:15536"/>
        <dbReference type="ChEBI" id="CHEBI:15378"/>
        <dbReference type="ChEBI" id="CHEBI:29969"/>
        <dbReference type="ChEBI" id="CHEBI:57856"/>
        <dbReference type="ChEBI" id="CHEBI:59789"/>
        <dbReference type="ChEBI" id="CHEBI:61961"/>
        <dbReference type="EC" id="2.1.1.359"/>
    </reaction>
</comment>
<keyword evidence="4" id="KW-0158">Chromosome</keyword>
<dbReference type="PROSITE" id="PS50280">
    <property type="entry name" value="SET"/>
    <property type="match status" value="1"/>
</dbReference>
<dbReference type="Pfam" id="PF08236">
    <property type="entry name" value="SRI"/>
    <property type="match status" value="1"/>
</dbReference>
<dbReference type="InterPro" id="IPR046341">
    <property type="entry name" value="SET_dom_sf"/>
</dbReference>
<dbReference type="PROSITE" id="PS50868">
    <property type="entry name" value="POST_SET"/>
    <property type="match status" value="1"/>
</dbReference>
<dbReference type="SMART" id="SM00456">
    <property type="entry name" value="WW"/>
    <property type="match status" value="1"/>
</dbReference>
<evidence type="ECO:0000256" key="2">
    <source>
        <dbReference type="ARBA" id="ARBA00004286"/>
    </source>
</evidence>
<sequence length="790" mass="90413">MLDAERYPLTAGPSRDDEKRYKSEKQRNGSRTGHGSIANGHSHASLESLELLQTQTWEKPVCASPEVLEKVMKVYTHIMQNEYMGSANGRTKTEEYMVCECQYDPGRAMNTQACGDDANCINRELFIECIADSCPSGQYCQNRKFQNRQYAPIEIFETEKKGFGLRATAPIRAGSFVIEYCGEVITAPMFKKRTQEYDKDGVKHFYFMSLKSKEFIDAAKKGNMSRFMNHSCAPNCALHKWIVGDSWRIGMFALKDLDLGEELTFDYKFQRYGAKAQECFCGSANCSGYIGGEQTELTIGLGDELESYIDDDVDAGKKTARRIIRRSGHDSDYEAEVHEKHEFGVVRDIDDIRKLVRGILRHVTDPRRVTNLLTDIEQLDLYFLRRVIWVHGLTVLKWCLDRYICKNDGICLQILRVLDLLPMTSRNERIEESVQKLADMPDVEISSLAKTLLEKWSILEKAYKIPKRSSVIPLVINSGNSGSQISPVTTGAPKRPLDDQDYYRAAGTSPTKRYRIETRDDRRDSSESAANRSEAYRASSVYTKQVEDPSQPRPDYDSRPAWSRSRPEQYESYRRDSREHRSYSPRDRIPPAASRDWDTSGHSSRKPTAARLLPEGWNEARCPEGQPYYYNKSTGEVQWEFPGTTPNARREPEHRSSPDRATSASHLESDSPSQQPHMSIDSVTDDPPAGSEAVSTPSHAPLEYPKRRKRELGDHVAKVLSNYEIPQDIFKDRAKQISRALMEKEQKKGAHIRDTLSDRSKVSITEYVKDWCHRHSFKRKEKRGRHGKRE</sequence>
<dbReference type="InterPro" id="IPR038190">
    <property type="entry name" value="SRI_sf"/>
</dbReference>
<dbReference type="Proteomes" id="UP000318582">
    <property type="component" value="Unassembled WGS sequence"/>
</dbReference>
<organism evidence="18 19">
    <name type="scientific">Powellomyces hirtus</name>
    <dbReference type="NCBI Taxonomy" id="109895"/>
    <lineage>
        <taxon>Eukaryota</taxon>
        <taxon>Fungi</taxon>
        <taxon>Fungi incertae sedis</taxon>
        <taxon>Chytridiomycota</taxon>
        <taxon>Chytridiomycota incertae sedis</taxon>
        <taxon>Chytridiomycetes</taxon>
        <taxon>Spizellomycetales</taxon>
        <taxon>Powellomycetaceae</taxon>
        <taxon>Powellomyces</taxon>
    </lineage>
</organism>
<dbReference type="InterPro" id="IPR013257">
    <property type="entry name" value="SRI"/>
</dbReference>
<dbReference type="Gene3D" id="2.20.70.10">
    <property type="match status" value="1"/>
</dbReference>
<dbReference type="InterPro" id="IPR001202">
    <property type="entry name" value="WW_dom"/>
</dbReference>
<dbReference type="GO" id="GO:0006355">
    <property type="term" value="P:regulation of DNA-templated transcription"/>
    <property type="evidence" value="ECO:0007669"/>
    <property type="project" value="InterPro"/>
</dbReference>
<dbReference type="GO" id="GO:0140955">
    <property type="term" value="F:histone H3K36 trimethyltransferase activity"/>
    <property type="evidence" value="ECO:0007669"/>
    <property type="project" value="UniProtKB-EC"/>
</dbReference>
<evidence type="ECO:0000256" key="6">
    <source>
        <dbReference type="ARBA" id="ARBA00022679"/>
    </source>
</evidence>
<evidence type="ECO:0000256" key="8">
    <source>
        <dbReference type="ARBA" id="ARBA00023015"/>
    </source>
</evidence>
<dbReference type="CDD" id="cd19172">
    <property type="entry name" value="SET_SETD2"/>
    <property type="match status" value="1"/>
</dbReference>
<feature type="region of interest" description="Disordered" evidence="13">
    <location>
        <begin position="1"/>
        <end position="40"/>
    </location>
</feature>
<keyword evidence="6 18" id="KW-0808">Transferase</keyword>
<dbReference type="SMART" id="SM00508">
    <property type="entry name" value="PostSET"/>
    <property type="match status" value="1"/>
</dbReference>
<evidence type="ECO:0000313" key="18">
    <source>
        <dbReference type="EMBL" id="TPX61837.1"/>
    </source>
</evidence>
<feature type="compositionally biased region" description="Basic and acidic residues" evidence="13">
    <location>
        <begin position="565"/>
        <end position="599"/>
    </location>
</feature>
<dbReference type="AlphaFoldDB" id="A0A507EEL2"/>
<dbReference type="InterPro" id="IPR050777">
    <property type="entry name" value="SET2_Histone-Lys_MeTrsfase"/>
</dbReference>
<evidence type="ECO:0000256" key="4">
    <source>
        <dbReference type="ARBA" id="ARBA00022454"/>
    </source>
</evidence>
<evidence type="ECO:0000259" key="16">
    <source>
        <dbReference type="PROSITE" id="PS50868"/>
    </source>
</evidence>
<dbReference type="Pfam" id="PF00397">
    <property type="entry name" value="WW"/>
    <property type="match status" value="1"/>
</dbReference>
<dbReference type="InterPro" id="IPR006560">
    <property type="entry name" value="AWS_dom"/>
</dbReference>
<evidence type="ECO:0000313" key="19">
    <source>
        <dbReference type="Proteomes" id="UP000318582"/>
    </source>
</evidence>
<dbReference type="GO" id="GO:0005694">
    <property type="term" value="C:chromosome"/>
    <property type="evidence" value="ECO:0007669"/>
    <property type="project" value="UniProtKB-SubCell"/>
</dbReference>
<evidence type="ECO:0000256" key="9">
    <source>
        <dbReference type="ARBA" id="ARBA00023163"/>
    </source>
</evidence>
<dbReference type="InterPro" id="IPR035441">
    <property type="entry name" value="TFIIS/LEDGF_dom_sf"/>
</dbReference>
<name>A0A507EEL2_9FUNG</name>
<evidence type="ECO:0000256" key="7">
    <source>
        <dbReference type="ARBA" id="ARBA00022691"/>
    </source>
</evidence>
<dbReference type="Gene3D" id="2.170.270.10">
    <property type="entry name" value="SET domain"/>
    <property type="match status" value="1"/>
</dbReference>
<dbReference type="CDD" id="cd00201">
    <property type="entry name" value="WW"/>
    <property type="match status" value="1"/>
</dbReference>
<evidence type="ECO:0000256" key="5">
    <source>
        <dbReference type="ARBA" id="ARBA00022603"/>
    </source>
</evidence>
<feature type="compositionally biased region" description="Polar residues" evidence="13">
    <location>
        <begin position="659"/>
        <end position="677"/>
    </location>
</feature>
<proteinExistence type="predicted"/>
<keyword evidence="7" id="KW-0949">S-adenosyl-L-methionine</keyword>
<dbReference type="InterPro" id="IPR036020">
    <property type="entry name" value="WW_dom_sf"/>
</dbReference>
<dbReference type="SMART" id="SM00317">
    <property type="entry name" value="SET"/>
    <property type="match status" value="1"/>
</dbReference>
<evidence type="ECO:0000256" key="11">
    <source>
        <dbReference type="ARBA" id="ARBA00030091"/>
    </source>
</evidence>
<feature type="domain" description="AWS" evidence="17">
    <location>
        <begin position="94"/>
        <end position="149"/>
    </location>
</feature>
<keyword evidence="9" id="KW-0804">Transcription</keyword>
<dbReference type="InterPro" id="IPR044437">
    <property type="entry name" value="SETD2/Set2_SET"/>
</dbReference>
<dbReference type="EC" id="2.1.1.359" evidence="3"/>
<evidence type="ECO:0000259" key="15">
    <source>
        <dbReference type="PROSITE" id="PS50280"/>
    </source>
</evidence>
<feature type="domain" description="Post-SET" evidence="16">
    <location>
        <begin position="275"/>
        <end position="291"/>
    </location>
</feature>
<dbReference type="GO" id="GO:0032259">
    <property type="term" value="P:methylation"/>
    <property type="evidence" value="ECO:0007669"/>
    <property type="project" value="UniProtKB-KW"/>
</dbReference>
<evidence type="ECO:0000259" key="14">
    <source>
        <dbReference type="PROSITE" id="PS50020"/>
    </source>
</evidence>
<dbReference type="Pfam" id="PF00856">
    <property type="entry name" value="SET"/>
    <property type="match status" value="1"/>
</dbReference>
<protein>
    <recommendedName>
        <fullName evidence="3">[histone H3]-lysine(36) N-trimethyltransferase</fullName>
        <ecNumber evidence="3">2.1.1.359</ecNumber>
    </recommendedName>
    <alternativeName>
        <fullName evidence="11">SET domain-containing protein 2</fullName>
    </alternativeName>
</protein>
<dbReference type="SUPFAM" id="SSF82199">
    <property type="entry name" value="SET domain"/>
    <property type="match status" value="1"/>
</dbReference>
<dbReference type="PROSITE" id="PS51215">
    <property type="entry name" value="AWS"/>
    <property type="match status" value="1"/>
</dbReference>
<dbReference type="PANTHER" id="PTHR22884">
    <property type="entry name" value="SET DOMAIN PROTEINS"/>
    <property type="match status" value="1"/>
</dbReference>
<comment type="subcellular location">
    <subcellularLocation>
        <location evidence="2">Chromosome</location>
    </subcellularLocation>
    <subcellularLocation>
        <location evidence="1">Nucleus</location>
    </subcellularLocation>
</comment>
<reference evidence="18 19" key="1">
    <citation type="journal article" date="2019" name="Sci. Rep.">
        <title>Comparative genomics of chytrid fungi reveal insights into the obligate biotrophic and pathogenic lifestyle of Synchytrium endobioticum.</title>
        <authorList>
            <person name="van de Vossenberg B.T.L.H."/>
            <person name="Warris S."/>
            <person name="Nguyen H.D.T."/>
            <person name="van Gent-Pelzer M.P.E."/>
            <person name="Joly D.L."/>
            <person name="van de Geest H.C."/>
            <person name="Bonants P.J.M."/>
            <person name="Smith D.S."/>
            <person name="Levesque C.A."/>
            <person name="van der Lee T.A.J."/>
        </authorList>
    </citation>
    <scope>NUCLEOTIDE SEQUENCE [LARGE SCALE GENOMIC DNA]</scope>
    <source>
        <strain evidence="18 19">CBS 809.83</strain>
    </source>
</reference>
<feature type="region of interest" description="Disordered" evidence="13">
    <location>
        <begin position="482"/>
        <end position="709"/>
    </location>
</feature>
<gene>
    <name evidence="18" type="primary">PHI776</name>
    <name evidence="18" type="ORF">PhCBS80983_g00776</name>
</gene>
<dbReference type="STRING" id="109895.A0A507EEL2"/>
<dbReference type="InterPro" id="IPR001214">
    <property type="entry name" value="SET_dom"/>
</dbReference>
<dbReference type="Gene3D" id="1.10.1740.100">
    <property type="entry name" value="Set2, Rpb1 interacting domain"/>
    <property type="match status" value="1"/>
</dbReference>
<dbReference type="PROSITE" id="PS50020">
    <property type="entry name" value="WW_DOMAIN_2"/>
    <property type="match status" value="1"/>
</dbReference>
<dbReference type="EMBL" id="QEAQ01000005">
    <property type="protein sequence ID" value="TPX61837.1"/>
    <property type="molecule type" value="Genomic_DNA"/>
</dbReference>
<comment type="caution">
    <text evidence="18">The sequence shown here is derived from an EMBL/GenBank/DDBJ whole genome shotgun (WGS) entry which is preliminary data.</text>
</comment>
<evidence type="ECO:0000256" key="12">
    <source>
        <dbReference type="ARBA" id="ARBA00047545"/>
    </source>
</evidence>
<accession>A0A507EEL2</accession>
<feature type="compositionally biased region" description="Basic and acidic residues" evidence="13">
    <location>
        <begin position="648"/>
        <end position="658"/>
    </location>
</feature>
<evidence type="ECO:0000256" key="10">
    <source>
        <dbReference type="ARBA" id="ARBA00023242"/>
    </source>
</evidence>
<dbReference type="Pfam" id="PF17907">
    <property type="entry name" value="AWS"/>
    <property type="match status" value="1"/>
</dbReference>
<evidence type="ECO:0000256" key="1">
    <source>
        <dbReference type="ARBA" id="ARBA00004123"/>
    </source>
</evidence>
<evidence type="ECO:0000259" key="17">
    <source>
        <dbReference type="PROSITE" id="PS51215"/>
    </source>
</evidence>
<feature type="compositionally biased region" description="Basic and acidic residues" evidence="13">
    <location>
        <begin position="514"/>
        <end position="526"/>
    </location>
</feature>
<feature type="compositionally biased region" description="Basic and acidic residues" evidence="13">
    <location>
        <begin position="14"/>
        <end position="27"/>
    </location>
</feature>
<evidence type="ECO:0000256" key="3">
    <source>
        <dbReference type="ARBA" id="ARBA00012178"/>
    </source>
</evidence>
<feature type="domain" description="WW" evidence="14">
    <location>
        <begin position="611"/>
        <end position="644"/>
    </location>
</feature>
<keyword evidence="10" id="KW-0539">Nucleus</keyword>
<dbReference type="SUPFAM" id="SSF51045">
    <property type="entry name" value="WW domain"/>
    <property type="match status" value="1"/>
</dbReference>
<dbReference type="SUPFAM" id="SSF47676">
    <property type="entry name" value="Conserved domain common to transcription factors TFIIS, elongin A, CRSP70"/>
    <property type="match status" value="1"/>
</dbReference>
<dbReference type="SMART" id="SM00570">
    <property type="entry name" value="AWS"/>
    <property type="match status" value="1"/>
</dbReference>
<feature type="domain" description="SET" evidence="15">
    <location>
        <begin position="151"/>
        <end position="268"/>
    </location>
</feature>
<evidence type="ECO:0000256" key="13">
    <source>
        <dbReference type="SAM" id="MobiDB-lite"/>
    </source>
</evidence>